<comment type="cofactor">
    <cofactor evidence="1">
        <name>pyridoxal 5'-phosphate</name>
        <dbReference type="ChEBI" id="CHEBI:597326"/>
    </cofactor>
</comment>
<reference evidence="5 6" key="1">
    <citation type="submission" date="2023-05" db="EMBL/GenBank/DDBJ databases">
        <title>Draft genome sequence of Streptomyces sp. B-S-A6 isolated from a cave soil in Thailand.</title>
        <authorList>
            <person name="Chamroensaksri N."/>
            <person name="Muangham S."/>
        </authorList>
    </citation>
    <scope>NUCLEOTIDE SEQUENCE [LARGE SCALE GENOMIC DNA]</scope>
    <source>
        <strain evidence="5 6">B-S-A6</strain>
    </source>
</reference>
<evidence type="ECO:0000259" key="4">
    <source>
        <dbReference type="Pfam" id="PF00291"/>
    </source>
</evidence>
<dbReference type="InterPro" id="IPR001926">
    <property type="entry name" value="TrpB-like_PALP"/>
</dbReference>
<evidence type="ECO:0000256" key="2">
    <source>
        <dbReference type="ARBA" id="ARBA00022898"/>
    </source>
</evidence>
<dbReference type="Pfam" id="PF00291">
    <property type="entry name" value="PALP"/>
    <property type="match status" value="1"/>
</dbReference>
<dbReference type="PANTHER" id="PTHR48078:SF6">
    <property type="entry name" value="L-THREONINE DEHYDRATASE CATABOLIC TDCB"/>
    <property type="match status" value="1"/>
</dbReference>
<feature type="domain" description="Tryptophan synthase beta chain-like PALP" evidence="4">
    <location>
        <begin position="22"/>
        <end position="308"/>
    </location>
</feature>
<dbReference type="PANTHER" id="PTHR48078">
    <property type="entry name" value="THREONINE DEHYDRATASE, MITOCHONDRIAL-RELATED"/>
    <property type="match status" value="1"/>
</dbReference>
<evidence type="ECO:0000313" key="6">
    <source>
        <dbReference type="Proteomes" id="UP001223978"/>
    </source>
</evidence>
<dbReference type="SUPFAM" id="SSF53686">
    <property type="entry name" value="Tryptophan synthase beta subunit-like PLP-dependent enzymes"/>
    <property type="match status" value="1"/>
</dbReference>
<evidence type="ECO:0000313" key="5">
    <source>
        <dbReference type="EMBL" id="MDI3405844.1"/>
    </source>
</evidence>
<keyword evidence="2" id="KW-0663">Pyridoxal phosphate</keyword>
<dbReference type="InterPro" id="IPR050147">
    <property type="entry name" value="Ser/Thr_Dehydratase"/>
</dbReference>
<dbReference type="InterPro" id="IPR000634">
    <property type="entry name" value="Ser/Thr_deHydtase_PyrdxlP-BS"/>
</dbReference>
<dbReference type="EMBL" id="JASCIQ010000018">
    <property type="protein sequence ID" value="MDI3405844.1"/>
    <property type="molecule type" value="Genomic_DNA"/>
</dbReference>
<dbReference type="Proteomes" id="UP001223978">
    <property type="component" value="Unassembled WGS sequence"/>
</dbReference>
<dbReference type="RefSeq" id="WP_282543774.1">
    <property type="nucleotide sequence ID" value="NZ_JASCIQ010000018.1"/>
</dbReference>
<sequence>MRRRPPVLITVADVEAAAAHIDGHVLRTPTVSSPGLSELLGVPVTAKLELLQRTGSFKSRGATAKLLSLTEPERAAGVVAVSGGNHGIATAVMAGALGIDATVVMPRTAPRRAVETAEAAGAHVDLADTMDAAFARVEELRRKGLTLVHPFDDPVVIAAQGTVGLELAEDAGELTDVVVSIGGGGLISGVAAALQARRPGIRVWGVETEGAQAMTAALAAGGPVPVELSSIVTTLSAPSASPLTYEHVSAHVTEVLTVTDAEAVQGVLDLAEHAKLWTEPAAGCVLPAARQVLHRVGSDAKLGLVICGGNATTADVTAWAEGFGLR</sequence>
<gene>
    <name evidence="5" type="ORF">QIS96_18725</name>
</gene>
<comment type="caution">
    <text evidence="5">The sequence shown here is derived from an EMBL/GenBank/DDBJ whole genome shotgun (WGS) entry which is preliminary data.</text>
</comment>
<proteinExistence type="predicted"/>
<keyword evidence="6" id="KW-1185">Reference proteome</keyword>
<dbReference type="PROSITE" id="PS00165">
    <property type="entry name" value="DEHYDRATASE_SER_THR"/>
    <property type="match status" value="1"/>
</dbReference>
<keyword evidence="3" id="KW-0456">Lyase</keyword>
<evidence type="ECO:0000256" key="3">
    <source>
        <dbReference type="ARBA" id="ARBA00023239"/>
    </source>
</evidence>
<organism evidence="5 6">
    <name type="scientific">Streptomyces cavernicola</name>
    <dbReference type="NCBI Taxonomy" id="3043613"/>
    <lineage>
        <taxon>Bacteria</taxon>
        <taxon>Bacillati</taxon>
        <taxon>Actinomycetota</taxon>
        <taxon>Actinomycetes</taxon>
        <taxon>Kitasatosporales</taxon>
        <taxon>Streptomycetaceae</taxon>
        <taxon>Streptomyces</taxon>
    </lineage>
</organism>
<name>A0ABT6SDF2_9ACTN</name>
<dbReference type="InterPro" id="IPR036052">
    <property type="entry name" value="TrpB-like_PALP_sf"/>
</dbReference>
<dbReference type="Gene3D" id="3.40.50.1100">
    <property type="match status" value="2"/>
</dbReference>
<accession>A0ABT6SDF2</accession>
<protein>
    <submittedName>
        <fullName evidence="5">Pyridoxal-phosphate dependent enzyme</fullName>
    </submittedName>
</protein>
<evidence type="ECO:0000256" key="1">
    <source>
        <dbReference type="ARBA" id="ARBA00001933"/>
    </source>
</evidence>